<keyword evidence="8" id="KW-1185">Reference proteome</keyword>
<sequence length="2007" mass="208730">MIRRFLAPLAFLALMPLAAPSPAQTPAAAETVAEISEQTDDDQGFLTRFVQNRLSGAGRTVRIDGFRGALSSRATFDRISVADDKGVWLVLHDGAIQWTRSALLRGRVEVGELQAALIEIPRGPVSEDEDEEPSRAEARSFNLPELPVAIQIEHLNAERVELGSPLLGEEAAITIDGSMSLAGGEGQADVAIRRVDGDRGIFTFKGSFDNDSRELHVDLELDEDPNGIFSRLAGIEGRPAVSGRIKGDGPLGDFAADIRLATDGVERVSGQLAFQTAQGPEGAPGNSFSLDLGGDLAPLLPPQNRDFFAGDTRITATGWRAMSGRLVVDELALQTDALKLRGQLATNDSNAPQKLDLSVDFGEEAGAQVLPVTIPFMNPPINVLSGSLDVDYDASQGSGWQLKGWLSEIDRAQMRVKRLDLDGSGQVRLAQGETLEQVDGQIGFDASGINVVDERLQKVLGETLSGTTGFDFTPGDVLVLSDMQITGKDYGLQGGLTLDGLTSGIVLSSDNLTARHDDLSNLSELAGRPLGGSASADLTGFFQVLTGAFDVQGTVTGRDLSVDEPRLDRLLAGESQIALSAGRSQDGTELRRLAINAQRITLTAQGQVTSTFTDLTADFDVPTLSDIDPALQGAMQAQAHVVGENGKRRVTLDGQATGLKTGVAALDGAFAGTSDLTATVLESADGGFTVTELALQNDQLALTGGGVIDGTQVDGQFDLNFSDLAALGETFGGRLNAHAEIATRDGVREITIDGNGTDLRVGQPNLNNALAGETQFSAQATQTGDQILLDQARLTNRDLIATAQGSISGSGTNLTGNVTLDSLAALSGDWDGSLTGDLVLTQGPQGTRALRVEATGQDLALGPDAENALPGQTDITISAEQTPDGTLRLDSFDLRHPRLQAQASGSVADGAINGQAQAQIADLAALGRGWQGSLDINAGLTTDSDGARAVEITGTGQDIRLGQQQTDAALTGTTRIDIAARQEGDGAIDVSRARITNDQLDISAQGQIGQAQTDATAQIVVRDLASLGLGLQGSLDVDARFADIGDGARRLTVSGHGNDLSLGQIGAQSGTGRTEIDIAAVERGDTYVIERAELASARNSIVASGQIGPQGTDAQAQLALNDLGAFGLGMSGALNAQARLTDAENGARDFSLTGTAQDLALNQAGADSALLGETRIEVTGQEQDGVITLDTATIAHPKLSADASGRFGEGQSDLTAQLDASDLSFLGRDFGGALQAQVTLQDQDGARQYRLTGTGRDLRLGQAQADAALQGETRLEVQAEQRGGRLDIQKLQAENAQLSLSGQGSIGDGQTDFQADAVSRDLGFLGQGFGGSVRARAVLRDQGGVQNFTISGTGTDITTGTAPADAALQGETRFSARGIRSGSTIRIDEAQARNARLTATAEGLVGGGRTDLRATLNAADLGFVSPTLRGRARIEGRVVDQPGDARRITAQGELTGLGIGNPRLDGLLAGTTRLELAAIQDASGLRIQNLDARNPQLRVIANGNPVEALNVDARLADLAALVPGLNGPAQAVGTIRQTPEGNRIELDLTAPGGTRARVAGLLAGTATDLRMSGVGDAALVNPLLRTRSVEGPVRFDLRMQGEPGLDALSGTLNLDNGRLAEPRIGLTLQGLNLSARLDRGLIAVDLRGGLSAGGSVSVDGNVDLRSGSPVLDLTARLNSAVIRDPSLYELTADGTVTLTGRAADGPLVGGTINILHAEIRIPSTGLGGAKAIPDIIHRNDSWQAAATRAKAGIEPYGSAAAQAAGLGGPAAIPPANPARFDLTIRAPNQVFIRGRGVDAELGGEMRLTGNARTPIPIGQLSLIRGRVDLLGKRFDLTEGLIELQGSLVPVMRLVASHTEGGILTRIIIDGDLREPDITFESVPELPQEEVLSYLLFGRGLDQISALQAAQLANAVAVLAGRGGIGVVGNIREAAGLDDLDLTVDDEGNVAVRAGKYLSRNVYTDVEVNGDGETQINLNLDLTESLTARGSVGSDGDTSIGIAFERDY</sequence>
<feature type="signal peptide" evidence="5">
    <location>
        <begin position="1"/>
        <end position="23"/>
    </location>
</feature>
<evidence type="ECO:0000256" key="4">
    <source>
        <dbReference type="ARBA" id="ARBA00023136"/>
    </source>
</evidence>
<dbReference type="InterPro" id="IPR007452">
    <property type="entry name" value="TamB_C"/>
</dbReference>
<accession>A0A2K9MHE2</accession>
<dbReference type="KEGG" id="paru:CYR75_12895"/>
<dbReference type="GO" id="GO:0005886">
    <property type="term" value="C:plasma membrane"/>
    <property type="evidence" value="ECO:0007669"/>
    <property type="project" value="InterPro"/>
</dbReference>
<organism evidence="7 8">
    <name type="scientific">Paracoccus jeotgali</name>
    <dbReference type="NCBI Taxonomy" id="2065379"/>
    <lineage>
        <taxon>Bacteria</taxon>
        <taxon>Pseudomonadati</taxon>
        <taxon>Pseudomonadota</taxon>
        <taxon>Alphaproteobacteria</taxon>
        <taxon>Rhodobacterales</taxon>
        <taxon>Paracoccaceae</taxon>
        <taxon>Paracoccus</taxon>
    </lineage>
</organism>
<keyword evidence="2" id="KW-0812">Transmembrane</keyword>
<proteinExistence type="predicted"/>
<evidence type="ECO:0000313" key="8">
    <source>
        <dbReference type="Proteomes" id="UP000234882"/>
    </source>
</evidence>
<feature type="domain" description="Translocation and assembly module TamB C-terminal" evidence="6">
    <location>
        <begin position="1650"/>
        <end position="2007"/>
    </location>
</feature>
<dbReference type="RefSeq" id="WP_101500406.1">
    <property type="nucleotide sequence ID" value="NZ_CP025583.1"/>
</dbReference>
<dbReference type="OrthoDB" id="7784409at2"/>
<keyword evidence="5" id="KW-0732">Signal</keyword>
<keyword evidence="4" id="KW-0472">Membrane</keyword>
<evidence type="ECO:0000313" key="7">
    <source>
        <dbReference type="EMBL" id="AUM75061.1"/>
    </source>
</evidence>
<comment type="subcellular location">
    <subcellularLocation>
        <location evidence="1">Membrane</location>
        <topology evidence="1">Single-pass membrane protein</topology>
    </subcellularLocation>
</comment>
<gene>
    <name evidence="7" type="ORF">CYR75_12895</name>
</gene>
<dbReference type="Pfam" id="PF04357">
    <property type="entry name" value="TamB"/>
    <property type="match status" value="1"/>
</dbReference>
<feature type="chain" id="PRO_5014856227" description="Translocation and assembly module TamB C-terminal domain-containing protein" evidence="5">
    <location>
        <begin position="24"/>
        <end position="2007"/>
    </location>
</feature>
<keyword evidence="3" id="KW-1133">Transmembrane helix</keyword>
<reference evidence="8" key="1">
    <citation type="submission" date="2017-12" db="EMBL/GenBank/DDBJ databases">
        <title>Genomic analysis of Paracoccus sp. CBA4604.</title>
        <authorList>
            <person name="Roh S.W."/>
            <person name="Kim J.Y."/>
            <person name="Kim J.S."/>
        </authorList>
    </citation>
    <scope>NUCLEOTIDE SEQUENCE [LARGE SCALE GENOMIC DNA]</scope>
    <source>
        <strain evidence="8">CBA4604</strain>
    </source>
</reference>
<name>A0A2K9MHE2_9RHOB</name>
<dbReference type="PANTHER" id="PTHR36985">
    <property type="entry name" value="TRANSLOCATION AND ASSEMBLY MODULE SUBUNIT TAMB"/>
    <property type="match status" value="1"/>
</dbReference>
<dbReference type="EMBL" id="CP025583">
    <property type="protein sequence ID" value="AUM75061.1"/>
    <property type="molecule type" value="Genomic_DNA"/>
</dbReference>
<protein>
    <recommendedName>
        <fullName evidence="6">Translocation and assembly module TamB C-terminal domain-containing protein</fullName>
    </recommendedName>
</protein>
<evidence type="ECO:0000256" key="5">
    <source>
        <dbReference type="SAM" id="SignalP"/>
    </source>
</evidence>
<dbReference type="Proteomes" id="UP000234882">
    <property type="component" value="Chromosome"/>
</dbReference>
<dbReference type="GO" id="GO:0097347">
    <property type="term" value="C:TAM protein secretion complex"/>
    <property type="evidence" value="ECO:0007669"/>
    <property type="project" value="TreeGrafter"/>
</dbReference>
<evidence type="ECO:0000256" key="3">
    <source>
        <dbReference type="ARBA" id="ARBA00022989"/>
    </source>
</evidence>
<evidence type="ECO:0000259" key="6">
    <source>
        <dbReference type="Pfam" id="PF04357"/>
    </source>
</evidence>
<evidence type="ECO:0000256" key="2">
    <source>
        <dbReference type="ARBA" id="ARBA00022692"/>
    </source>
</evidence>
<dbReference type="GO" id="GO:0009306">
    <property type="term" value="P:protein secretion"/>
    <property type="evidence" value="ECO:0007669"/>
    <property type="project" value="InterPro"/>
</dbReference>
<evidence type="ECO:0000256" key="1">
    <source>
        <dbReference type="ARBA" id="ARBA00004167"/>
    </source>
</evidence>
<dbReference type="PANTHER" id="PTHR36985:SF1">
    <property type="entry name" value="TRANSLOCATION AND ASSEMBLY MODULE SUBUNIT TAMB"/>
    <property type="match status" value="1"/>
</dbReference>